<dbReference type="GO" id="GO:0003700">
    <property type="term" value="F:DNA-binding transcription factor activity"/>
    <property type="evidence" value="ECO:0007669"/>
    <property type="project" value="TreeGrafter"/>
</dbReference>
<keyword evidence="4" id="KW-1185">Reference proteome</keyword>
<dbReference type="Proteomes" id="UP000005707">
    <property type="component" value="Unassembled WGS sequence"/>
</dbReference>
<dbReference type="Pfam" id="PF07883">
    <property type="entry name" value="Cupin_2"/>
    <property type="match status" value="1"/>
</dbReference>
<comment type="caution">
    <text evidence="3">The sequence shown here is derived from an EMBL/GenBank/DDBJ whole genome shotgun (WGS) entry which is preliminary data.</text>
</comment>
<dbReference type="Gene3D" id="2.60.120.10">
    <property type="entry name" value="Jelly Rolls"/>
    <property type="match status" value="1"/>
</dbReference>
<dbReference type="PROSITE" id="PS50943">
    <property type="entry name" value="HTH_CROC1"/>
    <property type="match status" value="1"/>
</dbReference>
<accession>U2FS13</accession>
<dbReference type="GO" id="GO:0003677">
    <property type="term" value="F:DNA binding"/>
    <property type="evidence" value="ECO:0007669"/>
    <property type="project" value="UniProtKB-KW"/>
</dbReference>
<reference evidence="3 4" key="2">
    <citation type="journal article" date="2013" name="PLoS ONE">
        <title>INDIGO - INtegrated Data Warehouse of MIcrobial GenOmes with Examples from the Red Sea Extremophiles.</title>
        <authorList>
            <person name="Alam I."/>
            <person name="Antunes A."/>
            <person name="Kamau A.A."/>
            <person name="Ba Alawi W."/>
            <person name="Kalkatawi M."/>
            <person name="Stingl U."/>
            <person name="Bajic V.B."/>
        </authorList>
    </citation>
    <scope>NUCLEOTIDE SEQUENCE [LARGE SCALE GENOMIC DNA]</scope>
    <source>
        <strain evidence="3 4">SSD-17B</strain>
    </source>
</reference>
<dbReference type="InParanoid" id="U2FS13"/>
<dbReference type="InterPro" id="IPR013096">
    <property type="entry name" value="Cupin_2"/>
</dbReference>
<dbReference type="InterPro" id="IPR014710">
    <property type="entry name" value="RmlC-like_jellyroll"/>
</dbReference>
<dbReference type="SUPFAM" id="SSF51182">
    <property type="entry name" value="RmlC-like cupins"/>
    <property type="match status" value="1"/>
</dbReference>
<dbReference type="eggNOG" id="COG1396">
    <property type="taxonomic scope" value="Bacteria"/>
</dbReference>
<evidence type="ECO:0000313" key="3">
    <source>
        <dbReference type="EMBL" id="ERJ13754.1"/>
    </source>
</evidence>
<evidence type="ECO:0000256" key="1">
    <source>
        <dbReference type="ARBA" id="ARBA00023125"/>
    </source>
</evidence>
<reference evidence="3 4" key="1">
    <citation type="journal article" date="2011" name="J. Bacteriol.">
        <title>Genome sequence of Haloplasma contractile, an unusual contractile bacterium from a deep-sea anoxic brine lake.</title>
        <authorList>
            <person name="Antunes A."/>
            <person name="Alam I."/>
            <person name="El Dorry H."/>
            <person name="Siam R."/>
            <person name="Robertson A."/>
            <person name="Bajic V.B."/>
            <person name="Stingl U."/>
        </authorList>
    </citation>
    <scope>NUCLEOTIDE SEQUENCE [LARGE SCALE GENOMIC DNA]</scope>
    <source>
        <strain evidence="3 4">SSD-17B</strain>
    </source>
</reference>
<dbReference type="AlphaFoldDB" id="U2FS13"/>
<dbReference type="SUPFAM" id="SSF47413">
    <property type="entry name" value="lambda repressor-like DNA-binding domains"/>
    <property type="match status" value="1"/>
</dbReference>
<dbReference type="EMBL" id="AFNU02000001">
    <property type="protein sequence ID" value="ERJ13754.1"/>
    <property type="molecule type" value="Genomic_DNA"/>
</dbReference>
<dbReference type="InterPro" id="IPR010982">
    <property type="entry name" value="Lambda_DNA-bd_dom_sf"/>
</dbReference>
<feature type="domain" description="HTH cro/C1-type" evidence="2">
    <location>
        <begin position="7"/>
        <end position="61"/>
    </location>
</feature>
<dbReference type="InterPro" id="IPR011051">
    <property type="entry name" value="RmlC_Cupin_sf"/>
</dbReference>
<dbReference type="Gene3D" id="1.10.260.40">
    <property type="entry name" value="lambda repressor-like DNA-binding domains"/>
    <property type="match status" value="1"/>
</dbReference>
<organism evidence="3 4">
    <name type="scientific">Haloplasma contractile SSD-17B</name>
    <dbReference type="NCBI Taxonomy" id="1033810"/>
    <lineage>
        <taxon>Bacteria</taxon>
        <taxon>Bacillati</taxon>
        <taxon>Mycoplasmatota</taxon>
        <taxon>Mollicutes</taxon>
        <taxon>Haloplasmatales</taxon>
        <taxon>Haloplasmataceae</taxon>
        <taxon>Haloplasma</taxon>
    </lineage>
</organism>
<evidence type="ECO:0000313" key="4">
    <source>
        <dbReference type="Proteomes" id="UP000005707"/>
    </source>
</evidence>
<keyword evidence="3" id="KW-0378">Hydrolase</keyword>
<dbReference type="CDD" id="cd00093">
    <property type="entry name" value="HTH_XRE"/>
    <property type="match status" value="1"/>
</dbReference>
<keyword evidence="1" id="KW-0238">DNA-binding</keyword>
<dbReference type="SMART" id="SM00530">
    <property type="entry name" value="HTH_XRE"/>
    <property type="match status" value="1"/>
</dbReference>
<evidence type="ECO:0000259" key="2">
    <source>
        <dbReference type="PROSITE" id="PS50943"/>
    </source>
</evidence>
<dbReference type="GO" id="GO:0005829">
    <property type="term" value="C:cytosol"/>
    <property type="evidence" value="ECO:0007669"/>
    <property type="project" value="TreeGrafter"/>
</dbReference>
<dbReference type="CDD" id="cd02209">
    <property type="entry name" value="cupin_XRE_C"/>
    <property type="match status" value="1"/>
</dbReference>
<gene>
    <name evidence="3" type="ORF">HLPCO_000420</name>
</gene>
<dbReference type="GO" id="GO:0000034">
    <property type="term" value="F:adenine deaminase activity"/>
    <property type="evidence" value="ECO:0007669"/>
    <property type="project" value="UniProtKB-EC"/>
</dbReference>
<dbReference type="PANTHER" id="PTHR46797:SF2">
    <property type="entry name" value="TRANSCRIPTIONAL REGULATOR"/>
    <property type="match status" value="1"/>
</dbReference>
<dbReference type="PANTHER" id="PTHR46797">
    <property type="entry name" value="HTH-TYPE TRANSCRIPTIONAL REGULATOR"/>
    <property type="match status" value="1"/>
</dbReference>
<sequence length="179" mass="20701">MEIGIKIKRLRTENGLTQEELADRCEITKGFVSQIERDMTSPSIATLVDILEALGTNLSDFFGDETDEKIVFSEEDMFVKEEQDYNMVINWIVPNAQKNEMEPIIVDLKPGGHTYMDSSHKGEEFGYVLEGELELKLGRRTYKVKKGESFYYTSNKEHHIRNKTKEHAKFLWVSTPPTF</sequence>
<dbReference type="Pfam" id="PF01381">
    <property type="entry name" value="HTH_3"/>
    <property type="match status" value="1"/>
</dbReference>
<protein>
    <submittedName>
        <fullName evidence="3">Adenine deaminase protein</fullName>
        <ecNumber evidence="3">3.5.4.2</ecNumber>
    </submittedName>
</protein>
<dbReference type="InterPro" id="IPR001387">
    <property type="entry name" value="Cro/C1-type_HTH"/>
</dbReference>
<proteinExistence type="predicted"/>
<dbReference type="InterPro" id="IPR050807">
    <property type="entry name" value="TransReg_Diox_bact_type"/>
</dbReference>
<name>U2FS13_9MOLU</name>
<dbReference type="EC" id="3.5.4.2" evidence="3"/>
<dbReference type="STRING" id="1033810.HLPCO_000420"/>
<dbReference type="OrthoDB" id="9814553at2"/>
<dbReference type="RefSeq" id="WP_008826139.1">
    <property type="nucleotide sequence ID" value="NZ_AFNU02000001.1"/>
</dbReference>